<dbReference type="SUPFAM" id="SSF54285">
    <property type="entry name" value="MoaD/ThiS"/>
    <property type="match status" value="1"/>
</dbReference>
<gene>
    <name evidence="2" type="primary">thiS</name>
    <name evidence="1" type="ORF">CDV25_01930</name>
    <name evidence="2" type="ORF">LS72_008475</name>
</gene>
<reference evidence="2 3" key="1">
    <citation type="journal article" date="2014" name="Genome Announc.">
        <title>Draft genome sequences of eight enterohepatic helicobacter species isolated from both laboratory and wild rodents.</title>
        <authorList>
            <person name="Sheh A."/>
            <person name="Shen Z."/>
            <person name="Fox J.G."/>
        </authorList>
    </citation>
    <scope>NUCLEOTIDE SEQUENCE [LARGE SCALE GENOMIC DNA]</scope>
    <source>
        <strain evidence="2 3">MIT-03-7007</strain>
    </source>
</reference>
<dbReference type="Proteomes" id="UP000244890">
    <property type="component" value="Chromosome"/>
</dbReference>
<dbReference type="PANTHER" id="PTHR34472:SF1">
    <property type="entry name" value="SULFUR CARRIER PROTEIN THIS"/>
    <property type="match status" value="1"/>
</dbReference>
<dbReference type="InterPro" id="IPR010035">
    <property type="entry name" value="Thi_S"/>
</dbReference>
<accession>A0A099U660</accession>
<dbReference type="NCBIfam" id="TIGR01683">
    <property type="entry name" value="thiS"/>
    <property type="match status" value="1"/>
</dbReference>
<protein>
    <submittedName>
        <fullName evidence="2">Sulfur carrier protein ThiS</fullName>
    </submittedName>
    <submittedName>
        <fullName evidence="1">Thiamine biosynthesis protein ThiS</fullName>
    </submittedName>
</protein>
<evidence type="ECO:0000313" key="3">
    <source>
        <dbReference type="Proteomes" id="UP000029920"/>
    </source>
</evidence>
<proteinExistence type="predicted"/>
<dbReference type="EMBL" id="JRPC02000023">
    <property type="protein sequence ID" value="TLE14526.1"/>
    <property type="molecule type" value="Genomic_DNA"/>
</dbReference>
<sequence>MQVRLNGKNISTQTTTLLHLLQEYKIDTKSIAVAINLEVIKRDKWDTHSLKEGDTIECLTFLGGG</sequence>
<dbReference type="AlphaFoldDB" id="A0A099U660"/>
<reference evidence="2" key="3">
    <citation type="submission" date="2018-04" db="EMBL/GenBank/DDBJ databases">
        <authorList>
            <person name="Sheh A."/>
            <person name="Shen Z."/>
            <person name="Mannion A.J."/>
            <person name="Fox J.G."/>
        </authorList>
    </citation>
    <scope>NUCLEOTIDE SEQUENCE</scope>
    <source>
        <strain evidence="2">MIT-03-7007</strain>
    </source>
</reference>
<dbReference type="EMBL" id="CP021886">
    <property type="protein sequence ID" value="AWI33656.1"/>
    <property type="molecule type" value="Genomic_DNA"/>
</dbReference>
<dbReference type="CDD" id="cd00565">
    <property type="entry name" value="Ubl_ThiS"/>
    <property type="match status" value="1"/>
</dbReference>
<dbReference type="InterPro" id="IPR003749">
    <property type="entry name" value="ThiS/MoaD-like"/>
</dbReference>
<dbReference type="Gene3D" id="3.10.20.30">
    <property type="match status" value="1"/>
</dbReference>
<name>A0A099U660_9HELI</name>
<dbReference type="InterPro" id="IPR012675">
    <property type="entry name" value="Beta-grasp_dom_sf"/>
</dbReference>
<organism evidence="2 3">
    <name type="scientific">Helicobacter apodemus</name>
    <dbReference type="NCBI Taxonomy" id="135569"/>
    <lineage>
        <taxon>Bacteria</taxon>
        <taxon>Pseudomonadati</taxon>
        <taxon>Campylobacterota</taxon>
        <taxon>Epsilonproteobacteria</taxon>
        <taxon>Campylobacterales</taxon>
        <taxon>Helicobacteraceae</taxon>
        <taxon>Helicobacter</taxon>
    </lineage>
</organism>
<keyword evidence="3" id="KW-1185">Reference proteome</keyword>
<dbReference type="RefSeq" id="WP_034555405.1">
    <property type="nucleotide sequence ID" value="NZ_CP021886.1"/>
</dbReference>
<reference evidence="1 4" key="2">
    <citation type="submission" date="2017-06" db="EMBL/GenBank/DDBJ databases">
        <title>Complete genome of Helicobacter apodemus.</title>
        <authorList>
            <person name="Cho S."/>
        </authorList>
    </citation>
    <scope>NUCLEOTIDE SEQUENCE [LARGE SCALE GENOMIC DNA]</scope>
    <source>
        <strain evidence="1">SCJK1</strain>
        <strain evidence="4">SNUVETPUB-15-01</strain>
    </source>
</reference>
<dbReference type="OrthoDB" id="197113at2"/>
<dbReference type="Proteomes" id="UP000029920">
    <property type="component" value="Unassembled WGS sequence"/>
</dbReference>
<dbReference type="KEGG" id="had:CDV25_01930"/>
<dbReference type="PANTHER" id="PTHR34472">
    <property type="entry name" value="SULFUR CARRIER PROTEIN THIS"/>
    <property type="match status" value="1"/>
</dbReference>
<evidence type="ECO:0000313" key="4">
    <source>
        <dbReference type="Proteomes" id="UP000244890"/>
    </source>
</evidence>
<dbReference type="InterPro" id="IPR016155">
    <property type="entry name" value="Mopterin_synth/thiamin_S_b"/>
</dbReference>
<evidence type="ECO:0000313" key="2">
    <source>
        <dbReference type="EMBL" id="TLE14526.1"/>
    </source>
</evidence>
<evidence type="ECO:0000313" key="1">
    <source>
        <dbReference type="EMBL" id="AWI33656.1"/>
    </source>
</evidence>
<dbReference type="Pfam" id="PF02597">
    <property type="entry name" value="ThiS"/>
    <property type="match status" value="1"/>
</dbReference>